<protein>
    <submittedName>
        <fullName evidence="1">Uncharacterized protein</fullName>
    </submittedName>
</protein>
<dbReference type="EMBL" id="JARBJD010000277">
    <property type="protein sequence ID" value="KAK2944982.1"/>
    <property type="molecule type" value="Genomic_DNA"/>
</dbReference>
<accession>A0ABQ9X224</accession>
<gene>
    <name evidence="1" type="ORF">BLNAU_20100</name>
</gene>
<organism evidence="1 2">
    <name type="scientific">Blattamonas nauphoetae</name>
    <dbReference type="NCBI Taxonomy" id="2049346"/>
    <lineage>
        <taxon>Eukaryota</taxon>
        <taxon>Metamonada</taxon>
        <taxon>Preaxostyla</taxon>
        <taxon>Oxymonadida</taxon>
        <taxon>Blattamonas</taxon>
    </lineage>
</organism>
<name>A0ABQ9X224_9EUKA</name>
<reference evidence="1 2" key="1">
    <citation type="journal article" date="2022" name="bioRxiv">
        <title>Genomics of Preaxostyla Flagellates Illuminates Evolutionary Transitions and the Path Towards Mitochondrial Loss.</title>
        <authorList>
            <person name="Novak L.V.F."/>
            <person name="Treitli S.C."/>
            <person name="Pyrih J."/>
            <person name="Halakuc P."/>
            <person name="Pipaliya S.V."/>
            <person name="Vacek V."/>
            <person name="Brzon O."/>
            <person name="Soukal P."/>
            <person name="Eme L."/>
            <person name="Dacks J.B."/>
            <person name="Karnkowska A."/>
            <person name="Elias M."/>
            <person name="Hampl V."/>
        </authorList>
    </citation>
    <scope>NUCLEOTIDE SEQUENCE [LARGE SCALE GENOMIC DNA]</scope>
    <source>
        <strain evidence="1">NAU3</strain>
        <tissue evidence="1">Gut</tissue>
    </source>
</reference>
<sequence>MPSYFNNIAQASPPFISLVDFIKEGKTLDINDIRQACTLLDKITPQFGSPITADNILFDLVPKVDGSCTGLSESLFPLLTSSNEALIKSTLSLLNVVIFKASPSVCFDFLQTGLFALLPPAFFQHDLRISAQPRLFCVNIVHWLRLYVTQVSTGEICRHRNISMDAFQQMYAIHFFRPIEQFLDFFCRHFFRINSYEDLSNFSELFQMIIESSPLLEQMMQFVLSSVFTLSLTANLLLFEPNLFSLIILRRMVNVILGWQKGIRAVQKREQQIMAKLREDGISDEIELHFRASNFDLSLRSFVSVGTRLIHMVGGNAPFEQSEELHEVDFEWFM</sequence>
<proteinExistence type="predicted"/>
<evidence type="ECO:0000313" key="2">
    <source>
        <dbReference type="Proteomes" id="UP001281761"/>
    </source>
</evidence>
<evidence type="ECO:0000313" key="1">
    <source>
        <dbReference type="EMBL" id="KAK2944982.1"/>
    </source>
</evidence>
<keyword evidence="2" id="KW-1185">Reference proteome</keyword>
<comment type="caution">
    <text evidence="1">The sequence shown here is derived from an EMBL/GenBank/DDBJ whole genome shotgun (WGS) entry which is preliminary data.</text>
</comment>
<dbReference type="Proteomes" id="UP001281761">
    <property type="component" value="Unassembled WGS sequence"/>
</dbReference>